<keyword evidence="3" id="KW-1185">Reference proteome</keyword>
<reference evidence="3" key="1">
    <citation type="journal article" date="2019" name="Int. J. Syst. Evol. Microbiol.">
        <title>The Global Catalogue of Microorganisms (GCM) 10K type strain sequencing project: providing services to taxonomists for standard genome sequencing and annotation.</title>
        <authorList>
            <consortium name="The Broad Institute Genomics Platform"/>
            <consortium name="The Broad Institute Genome Sequencing Center for Infectious Disease"/>
            <person name="Wu L."/>
            <person name="Ma J."/>
        </authorList>
    </citation>
    <scope>NUCLEOTIDE SEQUENCE [LARGE SCALE GENOMIC DNA]</scope>
    <source>
        <strain evidence="3">CGMCC 1.15475</strain>
    </source>
</reference>
<dbReference type="Proteomes" id="UP001597273">
    <property type="component" value="Unassembled WGS sequence"/>
</dbReference>
<keyword evidence="1" id="KW-0472">Membrane</keyword>
<evidence type="ECO:0000313" key="3">
    <source>
        <dbReference type="Proteomes" id="UP001597273"/>
    </source>
</evidence>
<feature type="transmembrane region" description="Helical" evidence="1">
    <location>
        <begin position="12"/>
        <end position="39"/>
    </location>
</feature>
<evidence type="ECO:0000313" key="2">
    <source>
        <dbReference type="EMBL" id="MFD1862824.1"/>
    </source>
</evidence>
<keyword evidence="1" id="KW-1133">Transmembrane helix</keyword>
<organism evidence="2 3">
    <name type="scientific">Planococcus chinensis</name>
    <dbReference type="NCBI Taxonomy" id="272917"/>
    <lineage>
        <taxon>Bacteria</taxon>
        <taxon>Bacillati</taxon>
        <taxon>Bacillota</taxon>
        <taxon>Bacilli</taxon>
        <taxon>Bacillales</taxon>
        <taxon>Caryophanaceae</taxon>
        <taxon>Planococcus</taxon>
    </lineage>
</organism>
<proteinExistence type="predicted"/>
<dbReference type="RefSeq" id="WP_204891738.1">
    <property type="nucleotide sequence ID" value="NZ_JBHUFW010000005.1"/>
</dbReference>
<feature type="transmembrane region" description="Helical" evidence="1">
    <location>
        <begin position="108"/>
        <end position="131"/>
    </location>
</feature>
<keyword evidence="1" id="KW-0812">Transmembrane</keyword>
<sequence length="181" mass="19863">MTQPPVPQKPIWAWFVLIFGTVFLTLTAPAGIVLLLVPFFKPDEISFMSSLLTAFMLILPAAALWAVIRSFKTIKAYQLHQREHALLQPKEEPLHGETPVPAKTKKPLWPWVVIAPGAALLISSGPGALMFPIMPLFLAGMSTDSPDTPGYVPALLFFGGYGLMIGYGLLVWRAIRALRTP</sequence>
<name>A0ABW4QH01_9BACL</name>
<evidence type="ECO:0000256" key="1">
    <source>
        <dbReference type="SAM" id="Phobius"/>
    </source>
</evidence>
<dbReference type="EMBL" id="JBHUFW010000005">
    <property type="protein sequence ID" value="MFD1862824.1"/>
    <property type="molecule type" value="Genomic_DNA"/>
</dbReference>
<protein>
    <submittedName>
        <fullName evidence="2">Uncharacterized protein</fullName>
    </submittedName>
</protein>
<gene>
    <name evidence="2" type="ORF">ACFSDB_07765</name>
</gene>
<feature type="transmembrane region" description="Helical" evidence="1">
    <location>
        <begin position="45"/>
        <end position="68"/>
    </location>
</feature>
<comment type="caution">
    <text evidence="2">The sequence shown here is derived from an EMBL/GenBank/DDBJ whole genome shotgun (WGS) entry which is preliminary data.</text>
</comment>
<feature type="transmembrane region" description="Helical" evidence="1">
    <location>
        <begin position="151"/>
        <end position="172"/>
    </location>
</feature>
<accession>A0ABW4QH01</accession>